<name>A0A2N0VJL3_9BACT</name>
<dbReference type="AlphaFoldDB" id="A0A2N0VJL3"/>
<reference evidence="1 2" key="1">
    <citation type="submission" date="2017-11" db="EMBL/GenBank/DDBJ databases">
        <title>Rhodohalobacter 15182 sp. nov., isolated from a salt lake.</title>
        <authorList>
            <person name="Han S."/>
        </authorList>
    </citation>
    <scope>NUCLEOTIDE SEQUENCE [LARGE SCALE GENOMIC DNA]</scope>
    <source>
        <strain evidence="1 2">15182</strain>
    </source>
</reference>
<dbReference type="Proteomes" id="UP000233398">
    <property type="component" value="Unassembled WGS sequence"/>
</dbReference>
<gene>
    <name evidence="1" type="ORF">CWD77_02565</name>
</gene>
<accession>A0A2N0VJL3</accession>
<protein>
    <submittedName>
        <fullName evidence="1">Uncharacterized protein</fullName>
    </submittedName>
</protein>
<keyword evidence="2" id="KW-1185">Reference proteome</keyword>
<organism evidence="1 2">
    <name type="scientific">Rhodohalobacter barkolensis</name>
    <dbReference type="NCBI Taxonomy" id="2053187"/>
    <lineage>
        <taxon>Bacteria</taxon>
        <taxon>Pseudomonadati</taxon>
        <taxon>Balneolota</taxon>
        <taxon>Balneolia</taxon>
        <taxon>Balneolales</taxon>
        <taxon>Balneolaceae</taxon>
        <taxon>Rhodohalobacter</taxon>
    </lineage>
</organism>
<comment type="caution">
    <text evidence="1">The sequence shown here is derived from an EMBL/GenBank/DDBJ whole genome shotgun (WGS) entry which is preliminary data.</text>
</comment>
<dbReference type="Gene3D" id="1.10.10.10">
    <property type="entry name" value="Winged helix-like DNA-binding domain superfamily/Winged helix DNA-binding domain"/>
    <property type="match status" value="1"/>
</dbReference>
<evidence type="ECO:0000313" key="2">
    <source>
        <dbReference type="Proteomes" id="UP000233398"/>
    </source>
</evidence>
<dbReference type="InterPro" id="IPR036388">
    <property type="entry name" value="WH-like_DNA-bd_sf"/>
</dbReference>
<sequence>MESILLKALKLSESSNQSRISVEELNQDLELDRNELKNYLEYLSDKNFLILSTIGGPFLYGHIELTSEGLKKANKILQKSKNCR</sequence>
<evidence type="ECO:0000313" key="1">
    <source>
        <dbReference type="EMBL" id="PKD44370.1"/>
    </source>
</evidence>
<dbReference type="EMBL" id="PISP01000001">
    <property type="protein sequence ID" value="PKD44370.1"/>
    <property type="molecule type" value="Genomic_DNA"/>
</dbReference>
<proteinExistence type="predicted"/>